<sequence length="143" mass="15670">EILEVYVAAPREVDKRIVDAEKRMKEEKEKLEREERARRQRQDRVKKARDAALQAQQARAHAAQTSSGGVQSMAQSGQPSLLQAQQRSPAQFSRTALQSGQGQLHPPRTLQTLVPPGGEHGTTMQAALPRQGGPSASQGQQSK</sequence>
<dbReference type="InParanoid" id="K2S7S4"/>
<dbReference type="HOGENOM" id="CLU_1810748_0_0_1"/>
<reference evidence="2 3" key="1">
    <citation type="journal article" date="2012" name="BMC Genomics">
        <title>Tools to kill: Genome of one of the most destructive plant pathogenic fungi Macrophomina phaseolina.</title>
        <authorList>
            <person name="Islam M.S."/>
            <person name="Haque M.S."/>
            <person name="Islam M.M."/>
            <person name="Emdad E.M."/>
            <person name="Halim A."/>
            <person name="Hossen Q.M.M."/>
            <person name="Hossain M.Z."/>
            <person name="Ahmed B."/>
            <person name="Rahim S."/>
            <person name="Rahman M.S."/>
            <person name="Alam M.M."/>
            <person name="Hou S."/>
            <person name="Wan X."/>
            <person name="Saito J.A."/>
            <person name="Alam M."/>
        </authorList>
    </citation>
    <scope>NUCLEOTIDE SEQUENCE [LARGE SCALE GENOMIC DNA]</scope>
    <source>
        <strain evidence="2 3">MS6</strain>
    </source>
</reference>
<dbReference type="EMBL" id="AHHD01000072">
    <property type="protein sequence ID" value="EKG20957.1"/>
    <property type="molecule type" value="Genomic_DNA"/>
</dbReference>
<feature type="compositionally biased region" description="Polar residues" evidence="1">
    <location>
        <begin position="65"/>
        <end position="102"/>
    </location>
</feature>
<organism evidence="2 3">
    <name type="scientific">Macrophomina phaseolina (strain MS6)</name>
    <name type="common">Charcoal rot fungus</name>
    <dbReference type="NCBI Taxonomy" id="1126212"/>
    <lineage>
        <taxon>Eukaryota</taxon>
        <taxon>Fungi</taxon>
        <taxon>Dikarya</taxon>
        <taxon>Ascomycota</taxon>
        <taxon>Pezizomycotina</taxon>
        <taxon>Dothideomycetes</taxon>
        <taxon>Dothideomycetes incertae sedis</taxon>
        <taxon>Botryosphaeriales</taxon>
        <taxon>Botryosphaeriaceae</taxon>
        <taxon>Macrophomina</taxon>
    </lineage>
</organism>
<evidence type="ECO:0000313" key="2">
    <source>
        <dbReference type="EMBL" id="EKG20957.1"/>
    </source>
</evidence>
<proteinExistence type="predicted"/>
<protein>
    <submittedName>
        <fullName evidence="2">Uncharacterized protein</fullName>
    </submittedName>
</protein>
<dbReference type="AlphaFoldDB" id="K2S7S4"/>
<evidence type="ECO:0000313" key="3">
    <source>
        <dbReference type="Proteomes" id="UP000007129"/>
    </source>
</evidence>
<feature type="non-terminal residue" evidence="2">
    <location>
        <position position="1"/>
    </location>
</feature>
<dbReference type="VEuPathDB" id="FungiDB:MPH_01714"/>
<evidence type="ECO:0000256" key="1">
    <source>
        <dbReference type="SAM" id="MobiDB-lite"/>
    </source>
</evidence>
<feature type="compositionally biased region" description="Low complexity" evidence="1">
    <location>
        <begin position="51"/>
        <end position="64"/>
    </location>
</feature>
<feature type="compositionally biased region" description="Low complexity" evidence="1">
    <location>
        <begin position="131"/>
        <end position="143"/>
    </location>
</feature>
<name>K2S7S4_MACPH</name>
<comment type="caution">
    <text evidence="2">The sequence shown here is derived from an EMBL/GenBank/DDBJ whole genome shotgun (WGS) entry which is preliminary data.</text>
</comment>
<gene>
    <name evidence="2" type="ORF">MPH_01714</name>
</gene>
<accession>K2S7S4</accession>
<feature type="compositionally biased region" description="Basic and acidic residues" evidence="1">
    <location>
        <begin position="14"/>
        <end position="50"/>
    </location>
</feature>
<dbReference type="Proteomes" id="UP000007129">
    <property type="component" value="Unassembled WGS sequence"/>
</dbReference>
<feature type="region of interest" description="Disordered" evidence="1">
    <location>
        <begin position="14"/>
        <end position="143"/>
    </location>
</feature>